<keyword evidence="1 4" id="KW-0560">Oxidoreductase</keyword>
<dbReference type="PANTHER" id="PTHR43774">
    <property type="entry name" value="PEPTIDE METHIONINE SULFOXIDE REDUCTASE"/>
    <property type="match status" value="1"/>
</dbReference>
<dbReference type="EC" id="1.8.4.11" evidence="4"/>
<keyword evidence="7" id="KW-1185">Reference proteome</keyword>
<evidence type="ECO:0000313" key="7">
    <source>
        <dbReference type="Proteomes" id="UP000321746"/>
    </source>
</evidence>
<evidence type="ECO:0000256" key="4">
    <source>
        <dbReference type="HAMAP-Rule" id="MF_01401"/>
    </source>
</evidence>
<evidence type="ECO:0000313" key="6">
    <source>
        <dbReference type="EMBL" id="GEN62829.1"/>
    </source>
</evidence>
<accession>A0A511XIR1</accession>
<evidence type="ECO:0000256" key="1">
    <source>
        <dbReference type="ARBA" id="ARBA00023002"/>
    </source>
</evidence>
<evidence type="ECO:0000259" key="5">
    <source>
        <dbReference type="Pfam" id="PF01625"/>
    </source>
</evidence>
<organism evidence="6 7">
    <name type="scientific">Acetobacter oeni</name>
    <dbReference type="NCBI Taxonomy" id="304077"/>
    <lineage>
        <taxon>Bacteria</taxon>
        <taxon>Pseudomonadati</taxon>
        <taxon>Pseudomonadota</taxon>
        <taxon>Alphaproteobacteria</taxon>
        <taxon>Acetobacterales</taxon>
        <taxon>Acetobacteraceae</taxon>
        <taxon>Acetobacter</taxon>
    </lineage>
</organism>
<proteinExistence type="inferred from homology"/>
<comment type="catalytic activity">
    <reaction evidence="3 4">
        <text>[thioredoxin]-disulfide + L-methionine + H2O = L-methionine (S)-S-oxide + [thioredoxin]-dithiol</text>
        <dbReference type="Rhea" id="RHEA:19993"/>
        <dbReference type="Rhea" id="RHEA-COMP:10698"/>
        <dbReference type="Rhea" id="RHEA-COMP:10700"/>
        <dbReference type="ChEBI" id="CHEBI:15377"/>
        <dbReference type="ChEBI" id="CHEBI:29950"/>
        <dbReference type="ChEBI" id="CHEBI:50058"/>
        <dbReference type="ChEBI" id="CHEBI:57844"/>
        <dbReference type="ChEBI" id="CHEBI:58772"/>
        <dbReference type="EC" id="1.8.4.11"/>
    </reaction>
</comment>
<dbReference type="HAMAP" id="MF_01401">
    <property type="entry name" value="MsrA"/>
    <property type="match status" value="1"/>
</dbReference>
<comment type="catalytic activity">
    <reaction evidence="2 4">
        <text>L-methionyl-[protein] + [thioredoxin]-disulfide + H2O = L-methionyl-(S)-S-oxide-[protein] + [thioredoxin]-dithiol</text>
        <dbReference type="Rhea" id="RHEA:14217"/>
        <dbReference type="Rhea" id="RHEA-COMP:10698"/>
        <dbReference type="Rhea" id="RHEA-COMP:10700"/>
        <dbReference type="Rhea" id="RHEA-COMP:12313"/>
        <dbReference type="Rhea" id="RHEA-COMP:12315"/>
        <dbReference type="ChEBI" id="CHEBI:15377"/>
        <dbReference type="ChEBI" id="CHEBI:16044"/>
        <dbReference type="ChEBI" id="CHEBI:29950"/>
        <dbReference type="ChEBI" id="CHEBI:44120"/>
        <dbReference type="ChEBI" id="CHEBI:50058"/>
        <dbReference type="EC" id="1.8.4.11"/>
    </reaction>
</comment>
<dbReference type="Pfam" id="PF01625">
    <property type="entry name" value="PMSR"/>
    <property type="match status" value="1"/>
</dbReference>
<evidence type="ECO:0000256" key="3">
    <source>
        <dbReference type="ARBA" id="ARBA00048782"/>
    </source>
</evidence>
<comment type="caution">
    <text evidence="6">The sequence shown here is derived from an EMBL/GenBank/DDBJ whole genome shotgun (WGS) entry which is preliminary data.</text>
</comment>
<reference evidence="6 7" key="1">
    <citation type="submission" date="2019-07" db="EMBL/GenBank/DDBJ databases">
        <title>Whole genome shotgun sequence of Acetobacter oeni NBRC 105207.</title>
        <authorList>
            <person name="Hosoyama A."/>
            <person name="Uohara A."/>
            <person name="Ohji S."/>
            <person name="Ichikawa N."/>
        </authorList>
    </citation>
    <scope>NUCLEOTIDE SEQUENCE [LARGE SCALE GENOMIC DNA]</scope>
    <source>
        <strain evidence="6 7">NBRC 105207</strain>
    </source>
</reference>
<dbReference type="EMBL" id="BJYG01000011">
    <property type="protein sequence ID" value="GEN62829.1"/>
    <property type="molecule type" value="Genomic_DNA"/>
</dbReference>
<protein>
    <recommendedName>
        <fullName evidence="4">Peptide methionine sulfoxide reductase MsrA</fullName>
        <shortName evidence="4">Protein-methionine-S-oxide reductase</shortName>
        <ecNumber evidence="4">1.8.4.11</ecNumber>
    </recommendedName>
    <alternativeName>
        <fullName evidence="4">Peptide-methionine (S)-S-oxide reductase</fullName>
        <shortName evidence="4">Peptide Met(O) reductase</shortName>
    </alternativeName>
</protein>
<name>A0A511XIR1_9PROT</name>
<dbReference type="GO" id="GO:0033744">
    <property type="term" value="F:L-methionine:thioredoxin-disulfide S-oxidoreductase activity"/>
    <property type="evidence" value="ECO:0007669"/>
    <property type="project" value="RHEA"/>
</dbReference>
<gene>
    <name evidence="4 6" type="primary">msrA</name>
    <name evidence="6" type="ORF">AOE01nite_10530</name>
</gene>
<dbReference type="AlphaFoldDB" id="A0A511XIR1"/>
<feature type="active site" evidence="4">
    <location>
        <position position="60"/>
    </location>
</feature>
<comment type="function">
    <text evidence="4">Has an important function as a repair enzyme for proteins that have been inactivated by oxidation. Catalyzes the reversible oxidation-reduction of methionine sulfoxide in proteins to methionine.</text>
</comment>
<dbReference type="InterPro" id="IPR002569">
    <property type="entry name" value="Met_Sox_Rdtase_MsrA_dom"/>
</dbReference>
<evidence type="ECO:0000256" key="2">
    <source>
        <dbReference type="ARBA" id="ARBA00047806"/>
    </source>
</evidence>
<comment type="similarity">
    <text evidence="4">Belongs to the MsrA Met sulfoxide reductase family.</text>
</comment>
<dbReference type="PANTHER" id="PTHR43774:SF1">
    <property type="entry name" value="PEPTIDE METHIONINE SULFOXIDE REDUCTASE MSRA 2"/>
    <property type="match status" value="1"/>
</dbReference>
<dbReference type="Gene3D" id="3.30.1060.10">
    <property type="entry name" value="Peptide methionine sulphoxide reductase MsrA"/>
    <property type="match status" value="1"/>
</dbReference>
<dbReference type="InterPro" id="IPR036509">
    <property type="entry name" value="Met_Sox_Rdtase_MsrA_sf"/>
</dbReference>
<feature type="domain" description="Peptide methionine sulphoxide reductase MsrA" evidence="5">
    <location>
        <begin position="53"/>
        <end position="206"/>
    </location>
</feature>
<dbReference type="NCBIfam" id="TIGR00401">
    <property type="entry name" value="msrA"/>
    <property type="match status" value="1"/>
</dbReference>
<dbReference type="SUPFAM" id="SSF55068">
    <property type="entry name" value="Peptide methionine sulfoxide reductase"/>
    <property type="match status" value="1"/>
</dbReference>
<dbReference type="GO" id="GO:0008113">
    <property type="term" value="F:peptide-methionine (S)-S-oxide reductase activity"/>
    <property type="evidence" value="ECO:0007669"/>
    <property type="project" value="UniProtKB-UniRule"/>
</dbReference>
<dbReference type="Proteomes" id="UP000321746">
    <property type="component" value="Unassembled WGS sequence"/>
</dbReference>
<sequence>MKYKRPALDPSSLNTQIPHAPSFVTEHRTHNPGVPQQTSIHTMTTTQAPHTETAILGAGCFWCVEAVYLSIKGVHSVRSGYAGGHTEHPTYKQVCTGTTGHAEVVEVTFDPAIISYAQLLRIFFTLHDPTTLNRQGNDVGTQYRSVIFFTDEAQQKTALEIRDEIGKSGLWNAPLVTLIKPLTILWPAEISHENYFAQNPGNPYCQAVVAPKVLKMRKAFAELQK</sequence>